<dbReference type="STRING" id="60517.A0A0R3WFB0"/>
<evidence type="ECO:0000313" key="2">
    <source>
        <dbReference type="Proteomes" id="UP000282613"/>
    </source>
</evidence>
<reference evidence="1 2" key="2">
    <citation type="submission" date="2018-11" db="EMBL/GenBank/DDBJ databases">
        <authorList>
            <consortium name="Pathogen Informatics"/>
        </authorList>
    </citation>
    <scope>NUCLEOTIDE SEQUENCE [LARGE SCALE GENOMIC DNA]</scope>
</reference>
<protein>
    <submittedName>
        <fullName evidence="3">Dolichyl-diphosphooligosaccharide--protein glycosyltransferase subunit 2</fullName>
    </submittedName>
</protein>
<sequence length="395" mass="44110">MLASKSTRYDGLALLVMLRSCAVVVSLLSVLLCASSEDAPITWPDPRHLRVSYDQQWANTLILDWSVKKYCAENVVMNFSATITRSGSRKSWRVNSKAMERLYATIDSDEAEYYIAAEMKTKFNLQGVSAKATLKRGTHKFTQLMVNFVLFSESPPQLSSLTEVHEVPADGNGPFVVVLKHSNTGECLLIVYDKSSASHTMEEMDVCQGEKPALKTIVLPIKAQSLGRSTKKHLKFELPRDLLRSLPKFNITAHSVSNTATFELDPPRDVYGKLKLTSPKEARLTVTFRPPASNPDLIHNFTFVFSHTNETIVFVVTKDNKPLGDRTMKAIEYDQVVRAQQYETVQFEVSPSAPFKYLGNYTVTASTNGAVNNTAVHSIIMPHFSKSPLKLHFAV</sequence>
<dbReference type="OrthoDB" id="6158926at2759"/>
<accession>A0A0R3WFB0</accession>
<evidence type="ECO:0000313" key="1">
    <source>
        <dbReference type="EMBL" id="VDK43988.1"/>
    </source>
</evidence>
<dbReference type="AlphaFoldDB" id="A0A0R3WFB0"/>
<dbReference type="WBParaSite" id="TASK_0000955101-mRNA-1">
    <property type="protein sequence ID" value="TASK_0000955101-mRNA-1"/>
    <property type="gene ID" value="TASK_0000955101"/>
</dbReference>
<proteinExistence type="predicted"/>
<organism evidence="3">
    <name type="scientific">Taenia asiatica</name>
    <name type="common">Asian tapeworm</name>
    <dbReference type="NCBI Taxonomy" id="60517"/>
    <lineage>
        <taxon>Eukaryota</taxon>
        <taxon>Metazoa</taxon>
        <taxon>Spiralia</taxon>
        <taxon>Lophotrochozoa</taxon>
        <taxon>Platyhelminthes</taxon>
        <taxon>Cestoda</taxon>
        <taxon>Eucestoda</taxon>
        <taxon>Cyclophyllidea</taxon>
        <taxon>Taeniidae</taxon>
        <taxon>Taenia</taxon>
    </lineage>
</organism>
<gene>
    <name evidence="1" type="ORF">TASK_LOCUS9552</name>
</gene>
<keyword evidence="2" id="KW-1185">Reference proteome</keyword>
<name>A0A0R3WFB0_TAEAS</name>
<evidence type="ECO:0000313" key="3">
    <source>
        <dbReference type="WBParaSite" id="TASK_0000955101-mRNA-1"/>
    </source>
</evidence>
<dbReference type="EMBL" id="UYRS01019235">
    <property type="protein sequence ID" value="VDK43988.1"/>
    <property type="molecule type" value="Genomic_DNA"/>
</dbReference>
<reference evidence="3" key="1">
    <citation type="submission" date="2016-04" db="UniProtKB">
        <authorList>
            <consortium name="WormBaseParasite"/>
        </authorList>
    </citation>
    <scope>IDENTIFICATION</scope>
</reference>
<dbReference type="Proteomes" id="UP000282613">
    <property type="component" value="Unassembled WGS sequence"/>
</dbReference>